<comment type="subunit">
    <text evidence="2">Homotetramer.</text>
</comment>
<evidence type="ECO:0000256" key="1">
    <source>
        <dbReference type="ARBA" id="ARBA00023125"/>
    </source>
</evidence>
<dbReference type="Gene3D" id="2.40.50.140">
    <property type="entry name" value="Nucleic acid-binding proteins"/>
    <property type="match status" value="1"/>
</dbReference>
<dbReference type="SUPFAM" id="SSF50249">
    <property type="entry name" value="Nucleic acid-binding proteins"/>
    <property type="match status" value="1"/>
</dbReference>
<proteinExistence type="inferred from homology"/>
<dbReference type="GO" id="GO:0003697">
    <property type="term" value="F:single-stranded DNA binding"/>
    <property type="evidence" value="ECO:0007669"/>
    <property type="project" value="UniProtKB-UniRule"/>
</dbReference>
<dbReference type="PROSITE" id="PS50935">
    <property type="entry name" value="SSB"/>
    <property type="match status" value="1"/>
</dbReference>
<reference evidence="5 6" key="1">
    <citation type="submission" date="2020-06" db="EMBL/GenBank/DDBJ databases">
        <authorList>
            <person name="Jo H."/>
        </authorList>
    </citation>
    <scope>NUCLEOTIDE SEQUENCE [LARGE SCALE GENOMIC DNA]</scope>
    <source>
        <strain evidence="5 6">I46</strain>
    </source>
</reference>
<evidence type="ECO:0000313" key="6">
    <source>
        <dbReference type="Proteomes" id="UP000509638"/>
    </source>
</evidence>
<keyword evidence="1 2" id="KW-0238">DNA-binding</keyword>
<sequence>MSDRITVIGNIATEPEQRRTGTGVPVTSFRLASTQRHRDQQSGEWVDGATNWYRISVFRTLGENAFASLRKGQRVLVDGRLRLREWEANGKKGTEVEIDADAIGPDLKWGTAVFHRKAAGEASASGQPADEPDWSVPGSTGSNAPEGGDGAWVAAGAAGEAGPTPF</sequence>
<comment type="caution">
    <text evidence="2">Lacks conserved residue(s) required for the propagation of feature annotation.</text>
</comment>
<dbReference type="Proteomes" id="UP000509638">
    <property type="component" value="Chromosome"/>
</dbReference>
<feature type="region of interest" description="Disordered" evidence="4">
    <location>
        <begin position="118"/>
        <end position="166"/>
    </location>
</feature>
<dbReference type="RefSeq" id="WP_178009468.1">
    <property type="nucleotide sequence ID" value="NZ_CP058316.1"/>
</dbReference>
<dbReference type="Pfam" id="PF00436">
    <property type="entry name" value="SSB"/>
    <property type="match status" value="1"/>
</dbReference>
<dbReference type="NCBIfam" id="TIGR00621">
    <property type="entry name" value="ssb"/>
    <property type="match status" value="1"/>
</dbReference>
<dbReference type="InterPro" id="IPR011344">
    <property type="entry name" value="ssDNA-bd"/>
</dbReference>
<dbReference type="InterPro" id="IPR000424">
    <property type="entry name" value="Primosome_PriB/ssb"/>
</dbReference>
<dbReference type="EMBL" id="CP058316">
    <property type="protein sequence ID" value="QLD10401.1"/>
    <property type="molecule type" value="Genomic_DNA"/>
</dbReference>
<gene>
    <name evidence="5" type="primary">ssb</name>
    <name evidence="5" type="ORF">HW566_00510</name>
</gene>
<dbReference type="CDD" id="cd04496">
    <property type="entry name" value="SSB_OBF"/>
    <property type="match status" value="1"/>
</dbReference>
<dbReference type="PANTHER" id="PTHR10302:SF0">
    <property type="entry name" value="SINGLE-STRANDED DNA-BINDING PROTEIN, MITOCHONDRIAL"/>
    <property type="match status" value="1"/>
</dbReference>
<accession>A0A7D5IP10</accession>
<dbReference type="GO" id="GO:0009295">
    <property type="term" value="C:nucleoid"/>
    <property type="evidence" value="ECO:0007669"/>
    <property type="project" value="TreeGrafter"/>
</dbReference>
<feature type="compositionally biased region" description="Low complexity" evidence="4">
    <location>
        <begin position="151"/>
        <end position="166"/>
    </location>
</feature>
<evidence type="ECO:0000256" key="4">
    <source>
        <dbReference type="SAM" id="MobiDB-lite"/>
    </source>
</evidence>
<evidence type="ECO:0000256" key="3">
    <source>
        <dbReference type="RuleBase" id="RU000524"/>
    </source>
</evidence>
<dbReference type="InterPro" id="IPR012340">
    <property type="entry name" value="NA-bd_OB-fold"/>
</dbReference>
<organism evidence="5 6">
    <name type="scientific">Microbacterium oleivorans</name>
    <dbReference type="NCBI Taxonomy" id="273677"/>
    <lineage>
        <taxon>Bacteria</taxon>
        <taxon>Bacillati</taxon>
        <taxon>Actinomycetota</taxon>
        <taxon>Actinomycetes</taxon>
        <taxon>Micrococcales</taxon>
        <taxon>Microbacteriaceae</taxon>
        <taxon>Microbacterium</taxon>
    </lineage>
</organism>
<evidence type="ECO:0000313" key="5">
    <source>
        <dbReference type="EMBL" id="QLD10401.1"/>
    </source>
</evidence>
<dbReference type="HAMAP" id="MF_00984">
    <property type="entry name" value="SSB"/>
    <property type="match status" value="1"/>
</dbReference>
<dbReference type="GO" id="GO:0006260">
    <property type="term" value="P:DNA replication"/>
    <property type="evidence" value="ECO:0007669"/>
    <property type="project" value="InterPro"/>
</dbReference>
<evidence type="ECO:0000256" key="2">
    <source>
        <dbReference type="HAMAP-Rule" id="MF_00984"/>
    </source>
</evidence>
<dbReference type="AlphaFoldDB" id="A0A7D5IP10"/>
<protein>
    <recommendedName>
        <fullName evidence="2 3">Single-stranded DNA-binding protein</fullName>
        <shortName evidence="2">SSB</shortName>
    </recommendedName>
</protein>
<dbReference type="PANTHER" id="PTHR10302">
    <property type="entry name" value="SINGLE-STRANDED DNA-BINDING PROTEIN"/>
    <property type="match status" value="1"/>
</dbReference>
<name>A0A7D5IP10_9MICO</name>